<dbReference type="RefSeq" id="WP_311072792.1">
    <property type="nucleotide sequence ID" value="NZ_CP134494.1"/>
</dbReference>
<keyword evidence="3" id="KW-1185">Reference proteome</keyword>
<sequence>MYRKRFSPLKLYLVLFILVSFIVVLTTVLLRPDSNQALTTVKKFYRFEQTGNFSDSWDLFHPFMKQKFTKASFIQDRAHVFFGHFGAETFKYEISEPKEVKGWKAASDGKPFKTAYKFDVVQIYSGKYGKFSFIQEVYVVRYKDEWVILWDYNS</sequence>
<gene>
    <name evidence="2" type="ORF">RH061_21455</name>
</gene>
<dbReference type="InterPro" id="IPR032710">
    <property type="entry name" value="NTF2-like_dom_sf"/>
</dbReference>
<evidence type="ECO:0008006" key="4">
    <source>
        <dbReference type="Google" id="ProtNLM"/>
    </source>
</evidence>
<organism evidence="2 3">
    <name type="scientific">Mesobacillus jeotgali</name>
    <dbReference type="NCBI Taxonomy" id="129985"/>
    <lineage>
        <taxon>Bacteria</taxon>
        <taxon>Bacillati</taxon>
        <taxon>Bacillota</taxon>
        <taxon>Bacilli</taxon>
        <taxon>Bacillales</taxon>
        <taxon>Bacillaceae</taxon>
        <taxon>Mesobacillus</taxon>
    </lineage>
</organism>
<dbReference type="SUPFAM" id="SSF54427">
    <property type="entry name" value="NTF2-like"/>
    <property type="match status" value="1"/>
</dbReference>
<reference evidence="2 3" key="1">
    <citation type="submission" date="2023-09" db="EMBL/GenBank/DDBJ databases">
        <title>Microbial mechanism of fulvic acid promoting antimony reduction mineralization in rice fields.</title>
        <authorList>
            <person name="Chen G."/>
            <person name="Lan J."/>
        </authorList>
    </citation>
    <scope>NUCLEOTIDE SEQUENCE [LARGE SCALE GENOMIC DNA]</scope>
    <source>
        <strain evidence="2 3">PS1</strain>
    </source>
</reference>
<keyword evidence="1" id="KW-0472">Membrane</keyword>
<name>A0ABY9VJB3_9BACI</name>
<evidence type="ECO:0000313" key="2">
    <source>
        <dbReference type="EMBL" id="WNF22690.1"/>
    </source>
</evidence>
<protein>
    <recommendedName>
        <fullName evidence="4">DUF4829 domain-containing protein</fullName>
    </recommendedName>
</protein>
<proteinExistence type="predicted"/>
<keyword evidence="1" id="KW-1133">Transmembrane helix</keyword>
<evidence type="ECO:0000256" key="1">
    <source>
        <dbReference type="SAM" id="Phobius"/>
    </source>
</evidence>
<evidence type="ECO:0000313" key="3">
    <source>
        <dbReference type="Proteomes" id="UP001303324"/>
    </source>
</evidence>
<accession>A0ABY9VJB3</accession>
<dbReference type="EMBL" id="CP134494">
    <property type="protein sequence ID" value="WNF22690.1"/>
    <property type="molecule type" value="Genomic_DNA"/>
</dbReference>
<feature type="transmembrane region" description="Helical" evidence="1">
    <location>
        <begin position="12"/>
        <end position="30"/>
    </location>
</feature>
<dbReference type="Proteomes" id="UP001303324">
    <property type="component" value="Chromosome"/>
</dbReference>
<keyword evidence="1" id="KW-0812">Transmembrane</keyword>